<dbReference type="Proteomes" id="UP000435837">
    <property type="component" value="Unassembled WGS sequence"/>
</dbReference>
<dbReference type="GO" id="GO:0003700">
    <property type="term" value="F:DNA-binding transcription factor activity"/>
    <property type="evidence" value="ECO:0007669"/>
    <property type="project" value="TreeGrafter"/>
</dbReference>
<dbReference type="PANTHER" id="PTHR46797:SF1">
    <property type="entry name" value="METHYLPHOSPHONATE SYNTHASE"/>
    <property type="match status" value="1"/>
</dbReference>
<dbReference type="Gene3D" id="1.10.260.40">
    <property type="entry name" value="lambda repressor-like DNA-binding domains"/>
    <property type="match status" value="1"/>
</dbReference>
<evidence type="ECO:0000313" key="3">
    <source>
        <dbReference type="EMBL" id="GFE06818.1"/>
    </source>
</evidence>
<dbReference type="PANTHER" id="PTHR46797">
    <property type="entry name" value="HTH-TYPE TRANSCRIPTIONAL REGULATOR"/>
    <property type="match status" value="1"/>
</dbReference>
<organism evidence="3 5">
    <name type="scientific">Streptomyces caniferus</name>
    <dbReference type="NCBI Taxonomy" id="285557"/>
    <lineage>
        <taxon>Bacteria</taxon>
        <taxon>Bacillati</taxon>
        <taxon>Actinomycetota</taxon>
        <taxon>Actinomycetes</taxon>
        <taxon>Kitasatosporales</taxon>
        <taxon>Streptomycetaceae</taxon>
        <taxon>Streptomyces</taxon>
    </lineage>
</organism>
<dbReference type="PROSITE" id="PS50943">
    <property type="entry name" value="HTH_CROC1"/>
    <property type="match status" value="1"/>
</dbReference>
<dbReference type="AlphaFoldDB" id="A0A640S6W8"/>
<feature type="domain" description="HTH cro/C1-type" evidence="2">
    <location>
        <begin position="30"/>
        <end position="85"/>
    </location>
</feature>
<dbReference type="GO" id="GO:0005829">
    <property type="term" value="C:cytosol"/>
    <property type="evidence" value="ECO:0007669"/>
    <property type="project" value="TreeGrafter"/>
</dbReference>
<dbReference type="InterPro" id="IPR001387">
    <property type="entry name" value="Cro/C1-type_HTH"/>
</dbReference>
<dbReference type="Pfam" id="PF01381">
    <property type="entry name" value="HTH_3"/>
    <property type="match status" value="1"/>
</dbReference>
<keyword evidence="1" id="KW-0238">DNA-binding</keyword>
<sequence length="89" mass="9757">MIKVGRALTGPSDPLPDWVPTRRRAIGASIRTARLRRNLTQEALAERAGGLNRKTISRIENGMMSLILDHLLHIADALGVPLSVLVRDP</sequence>
<evidence type="ECO:0000313" key="6">
    <source>
        <dbReference type="Proteomes" id="UP001432292"/>
    </source>
</evidence>
<dbReference type="InterPro" id="IPR010982">
    <property type="entry name" value="Lambda_DNA-bd_dom_sf"/>
</dbReference>
<evidence type="ECO:0000313" key="4">
    <source>
        <dbReference type="EMBL" id="WUS21944.1"/>
    </source>
</evidence>
<dbReference type="Proteomes" id="UP001432292">
    <property type="component" value="Chromosome"/>
</dbReference>
<accession>A0A640S6W8</accession>
<reference evidence="4" key="2">
    <citation type="submission" date="2022-10" db="EMBL/GenBank/DDBJ databases">
        <title>The complete genomes of actinobacterial strains from the NBC collection.</title>
        <authorList>
            <person name="Joergensen T.S."/>
            <person name="Alvarez Arevalo M."/>
            <person name="Sterndorff E.B."/>
            <person name="Faurdal D."/>
            <person name="Vuksanovic O."/>
            <person name="Mourched A.-S."/>
            <person name="Charusanti P."/>
            <person name="Shaw S."/>
            <person name="Blin K."/>
            <person name="Weber T."/>
        </authorList>
    </citation>
    <scope>NUCLEOTIDE SEQUENCE</scope>
    <source>
        <strain evidence="4">NBC_01256</strain>
    </source>
</reference>
<gene>
    <name evidence="4" type="ORF">OG727_06385</name>
    <name evidence="3" type="ORF">Scani_30860</name>
</gene>
<dbReference type="CDD" id="cd00093">
    <property type="entry name" value="HTH_XRE"/>
    <property type="match status" value="1"/>
</dbReference>
<dbReference type="EMBL" id="BLIN01000003">
    <property type="protein sequence ID" value="GFE06818.1"/>
    <property type="molecule type" value="Genomic_DNA"/>
</dbReference>
<dbReference type="EMBL" id="CP108473">
    <property type="protein sequence ID" value="WUS21944.1"/>
    <property type="molecule type" value="Genomic_DNA"/>
</dbReference>
<evidence type="ECO:0000313" key="5">
    <source>
        <dbReference type="Proteomes" id="UP000435837"/>
    </source>
</evidence>
<dbReference type="SMART" id="SM00530">
    <property type="entry name" value="HTH_XRE"/>
    <property type="match status" value="1"/>
</dbReference>
<dbReference type="GeneID" id="96639492"/>
<dbReference type="InterPro" id="IPR050807">
    <property type="entry name" value="TransReg_Diox_bact_type"/>
</dbReference>
<keyword evidence="6" id="KW-1185">Reference proteome</keyword>
<dbReference type="GO" id="GO:0003677">
    <property type="term" value="F:DNA binding"/>
    <property type="evidence" value="ECO:0007669"/>
    <property type="project" value="UniProtKB-KW"/>
</dbReference>
<dbReference type="RefSeq" id="WP_246295795.1">
    <property type="nucleotide sequence ID" value="NZ_BAAATH010000006.1"/>
</dbReference>
<reference evidence="3 5" key="1">
    <citation type="submission" date="2019-12" db="EMBL/GenBank/DDBJ databases">
        <title>Whole genome shotgun sequence of Streptomyces caniferus NBRC 15389.</title>
        <authorList>
            <person name="Ichikawa N."/>
            <person name="Kimura A."/>
            <person name="Kitahashi Y."/>
            <person name="Komaki H."/>
            <person name="Tamura T."/>
        </authorList>
    </citation>
    <scope>NUCLEOTIDE SEQUENCE [LARGE SCALE GENOMIC DNA]</scope>
    <source>
        <strain evidence="3 5">NBRC 15389</strain>
    </source>
</reference>
<proteinExistence type="predicted"/>
<evidence type="ECO:0000259" key="2">
    <source>
        <dbReference type="PROSITE" id="PS50943"/>
    </source>
</evidence>
<name>A0A640S6W8_9ACTN</name>
<evidence type="ECO:0000256" key="1">
    <source>
        <dbReference type="ARBA" id="ARBA00023125"/>
    </source>
</evidence>
<dbReference type="SUPFAM" id="SSF47413">
    <property type="entry name" value="lambda repressor-like DNA-binding domains"/>
    <property type="match status" value="1"/>
</dbReference>
<protein>
    <submittedName>
        <fullName evidence="4">Helix-turn-helix domain-containing protein</fullName>
    </submittedName>
</protein>